<evidence type="ECO:0000313" key="2">
    <source>
        <dbReference type="WBParaSite" id="JU765_v2.g5864.t1"/>
    </source>
</evidence>
<sequence length="268" mass="28754">MNRFEDKVVIVTGSSSGIGKAAALRFAKEGASVVLHGQNVEKLENTFQEFVSSGISKSKLLVISGPIQDEAVQEKLINETVSHFGKLDVLVNNAGVSMKSKENGNSLESFDLVFAVNVRAVYRLIQLAAPHLEKTKGNVVNVGSALSEKTHPIYMPYSISKAAVNHLTRNFANTLSPKGIRVNCASPGLTLTDFVSRHGIPEQKAHEMFNTLAKEATLLGRASTADEQADLILYLAAPTTTYITGSIVFNEGGILAKSHANAGLFKTQ</sequence>
<dbReference type="Proteomes" id="UP000887576">
    <property type="component" value="Unplaced"/>
</dbReference>
<organism evidence="1 2">
    <name type="scientific">Panagrolaimus sp. JU765</name>
    <dbReference type="NCBI Taxonomy" id="591449"/>
    <lineage>
        <taxon>Eukaryota</taxon>
        <taxon>Metazoa</taxon>
        <taxon>Ecdysozoa</taxon>
        <taxon>Nematoda</taxon>
        <taxon>Chromadorea</taxon>
        <taxon>Rhabditida</taxon>
        <taxon>Tylenchina</taxon>
        <taxon>Panagrolaimomorpha</taxon>
        <taxon>Panagrolaimoidea</taxon>
        <taxon>Panagrolaimidae</taxon>
        <taxon>Panagrolaimus</taxon>
    </lineage>
</organism>
<evidence type="ECO:0000313" key="1">
    <source>
        <dbReference type="Proteomes" id="UP000887576"/>
    </source>
</evidence>
<name>A0AC34RD54_9BILA</name>
<reference evidence="2" key="1">
    <citation type="submission" date="2022-11" db="UniProtKB">
        <authorList>
            <consortium name="WormBaseParasite"/>
        </authorList>
    </citation>
    <scope>IDENTIFICATION</scope>
</reference>
<protein>
    <submittedName>
        <fullName evidence="2">Uncharacterized protein</fullName>
    </submittedName>
</protein>
<proteinExistence type="predicted"/>
<accession>A0AC34RD54</accession>
<dbReference type="WBParaSite" id="JU765_v2.g5864.t1">
    <property type="protein sequence ID" value="JU765_v2.g5864.t1"/>
    <property type="gene ID" value="JU765_v2.g5864"/>
</dbReference>